<feature type="binding site" evidence="7">
    <location>
        <position position="56"/>
    </location>
    <ligand>
        <name>Zn(2+)</name>
        <dbReference type="ChEBI" id="CHEBI:29105"/>
        <label>2</label>
    </ligand>
</feature>
<feature type="binding site" evidence="7">
    <location>
        <position position="54"/>
    </location>
    <ligand>
        <name>Zn(2+)</name>
        <dbReference type="ChEBI" id="CHEBI:29105"/>
        <label>1</label>
    </ligand>
</feature>
<keyword evidence="4 7" id="KW-0479">Metal-binding</keyword>
<evidence type="ECO:0000259" key="8">
    <source>
        <dbReference type="SMART" id="SM00849"/>
    </source>
</evidence>
<comment type="pathway">
    <text evidence="2 7">Secondary metabolite metabolism; methylglyoxal degradation; (R)-lactate from methylglyoxal: step 2/2.</text>
</comment>
<dbReference type="Gene3D" id="3.60.15.10">
    <property type="entry name" value="Ribonuclease Z/Hydroxyacylglutathione hydrolase-like"/>
    <property type="match status" value="1"/>
</dbReference>
<comment type="subunit">
    <text evidence="7">Monomer.</text>
</comment>
<proteinExistence type="inferred from homology"/>
<keyword evidence="6 7" id="KW-0862">Zinc</keyword>
<dbReference type="RefSeq" id="WP_109036679.1">
    <property type="nucleotide sequence ID" value="NZ_CP029210.1"/>
</dbReference>
<evidence type="ECO:0000256" key="3">
    <source>
        <dbReference type="ARBA" id="ARBA00006759"/>
    </source>
</evidence>
<dbReference type="SMART" id="SM00849">
    <property type="entry name" value="Lactamase_B"/>
    <property type="match status" value="1"/>
</dbReference>
<dbReference type="InterPro" id="IPR032282">
    <property type="entry name" value="HAGH_C"/>
</dbReference>
<dbReference type="PIRSF" id="PIRSF005457">
    <property type="entry name" value="Glx"/>
    <property type="match status" value="1"/>
</dbReference>
<evidence type="ECO:0000313" key="9">
    <source>
        <dbReference type="EMBL" id="AWI53679.1"/>
    </source>
</evidence>
<organism evidence="9 10">
    <name type="scientific">Aquabacterium olei</name>
    <dbReference type="NCBI Taxonomy" id="1296669"/>
    <lineage>
        <taxon>Bacteria</taxon>
        <taxon>Pseudomonadati</taxon>
        <taxon>Pseudomonadota</taxon>
        <taxon>Betaproteobacteria</taxon>
        <taxon>Burkholderiales</taxon>
        <taxon>Aquabacterium</taxon>
    </lineage>
</organism>
<dbReference type="KEGG" id="aon:DEH84_09700"/>
<feature type="binding site" evidence="7">
    <location>
        <position position="107"/>
    </location>
    <ligand>
        <name>Zn(2+)</name>
        <dbReference type="ChEBI" id="CHEBI:29105"/>
        <label>1</label>
    </ligand>
</feature>
<dbReference type="EMBL" id="CP029210">
    <property type="protein sequence ID" value="AWI53679.1"/>
    <property type="molecule type" value="Genomic_DNA"/>
</dbReference>
<reference evidence="9 10" key="1">
    <citation type="submission" date="2018-05" db="EMBL/GenBank/DDBJ databases">
        <title>complete genome sequence of Aquabacterium olei NBRC 110486.</title>
        <authorList>
            <person name="Tang B."/>
            <person name="Chang J."/>
            <person name="Zhang L."/>
            <person name="Yang H."/>
        </authorList>
    </citation>
    <scope>NUCLEOTIDE SEQUENCE [LARGE SCALE GENOMIC DNA]</scope>
    <source>
        <strain evidence="9 10">NBRC 110486</strain>
    </source>
</reference>
<accession>A0A2U8FRN0</accession>
<sequence>MKLSALPAFADNYIWMLHDGRKAVVVDPGEAAPVQDALQRLGLTLAAILVTHRHADHVGGLAALQTGEIPVYGPRHEAIPGVTHAVAGGEDIEALGARFQVINAPGHTAGHVLYMLPDGLDELTPSPVAFVGDTLFSAGCGRVFDGTMTQLQHSVAQMARWPDSTVLCPAHEYTLGNLRFAQAVEPDNEDIRGHLAHCQGLRAQDLPTLPTTVHLERKINPFLRCTEAAVIQAARHHGALDDSPEAVFAALRLWKNTF</sequence>
<feature type="binding site" evidence="7">
    <location>
        <position position="57"/>
    </location>
    <ligand>
        <name>Zn(2+)</name>
        <dbReference type="ChEBI" id="CHEBI:29105"/>
        <label>2</label>
    </ligand>
</feature>
<dbReference type="Pfam" id="PF00753">
    <property type="entry name" value="Lactamase_B"/>
    <property type="match status" value="1"/>
</dbReference>
<dbReference type="PANTHER" id="PTHR43705:SF1">
    <property type="entry name" value="HYDROXYACYLGLUTATHIONE HYDROLASE GLOB"/>
    <property type="match status" value="1"/>
</dbReference>
<dbReference type="GO" id="GO:0019243">
    <property type="term" value="P:methylglyoxal catabolic process to D-lactate via S-lactoyl-glutathione"/>
    <property type="evidence" value="ECO:0007669"/>
    <property type="project" value="UniProtKB-UniRule"/>
</dbReference>
<feature type="domain" description="Metallo-beta-lactamase" evidence="8">
    <location>
        <begin position="11"/>
        <end position="171"/>
    </location>
</feature>
<comment type="cofactor">
    <cofactor evidence="7">
        <name>Zn(2+)</name>
        <dbReference type="ChEBI" id="CHEBI:29105"/>
    </cofactor>
    <text evidence="7">Binds 2 Zn(2+) ions per subunit.</text>
</comment>
<comment type="similarity">
    <text evidence="3 7">Belongs to the metallo-beta-lactamase superfamily. Glyoxalase II family.</text>
</comment>
<name>A0A2U8FRN0_9BURK</name>
<evidence type="ECO:0000256" key="5">
    <source>
        <dbReference type="ARBA" id="ARBA00022801"/>
    </source>
</evidence>
<comment type="catalytic activity">
    <reaction evidence="1 7">
        <text>an S-(2-hydroxyacyl)glutathione + H2O = a 2-hydroxy carboxylate + glutathione + H(+)</text>
        <dbReference type="Rhea" id="RHEA:21864"/>
        <dbReference type="ChEBI" id="CHEBI:15377"/>
        <dbReference type="ChEBI" id="CHEBI:15378"/>
        <dbReference type="ChEBI" id="CHEBI:57925"/>
        <dbReference type="ChEBI" id="CHEBI:58896"/>
        <dbReference type="ChEBI" id="CHEBI:71261"/>
        <dbReference type="EC" id="3.1.2.6"/>
    </reaction>
</comment>
<dbReference type="Proteomes" id="UP000244892">
    <property type="component" value="Chromosome"/>
</dbReference>
<dbReference type="InterPro" id="IPR017782">
    <property type="entry name" value="Hydroxyacylglutathione_Hdrlase"/>
</dbReference>
<evidence type="ECO:0000256" key="2">
    <source>
        <dbReference type="ARBA" id="ARBA00004963"/>
    </source>
</evidence>
<evidence type="ECO:0000256" key="7">
    <source>
        <dbReference type="HAMAP-Rule" id="MF_01374"/>
    </source>
</evidence>
<dbReference type="SUPFAM" id="SSF56281">
    <property type="entry name" value="Metallo-hydrolase/oxidoreductase"/>
    <property type="match status" value="1"/>
</dbReference>
<evidence type="ECO:0000256" key="6">
    <source>
        <dbReference type="ARBA" id="ARBA00022833"/>
    </source>
</evidence>
<feature type="binding site" evidence="7">
    <location>
        <position position="52"/>
    </location>
    <ligand>
        <name>Zn(2+)</name>
        <dbReference type="ChEBI" id="CHEBI:29105"/>
        <label>1</label>
    </ligand>
</feature>
<feature type="binding site" evidence="7">
    <location>
        <position position="171"/>
    </location>
    <ligand>
        <name>Zn(2+)</name>
        <dbReference type="ChEBI" id="CHEBI:29105"/>
        <label>2</label>
    </ligand>
</feature>
<dbReference type="InterPro" id="IPR001279">
    <property type="entry name" value="Metallo-B-lactamas"/>
</dbReference>
<feature type="binding site" evidence="7">
    <location>
        <position position="133"/>
    </location>
    <ligand>
        <name>Zn(2+)</name>
        <dbReference type="ChEBI" id="CHEBI:29105"/>
        <label>2</label>
    </ligand>
</feature>
<comment type="function">
    <text evidence="7">Thiolesterase that catalyzes the hydrolysis of S-D-lactoyl-glutathione to form glutathione and D-lactic acid.</text>
</comment>
<keyword evidence="10" id="KW-1185">Reference proteome</keyword>
<dbReference type="HAMAP" id="MF_01374">
    <property type="entry name" value="Glyoxalase_2"/>
    <property type="match status" value="1"/>
</dbReference>
<protein>
    <recommendedName>
        <fullName evidence="7">Hydroxyacylglutathione hydrolase</fullName>
        <ecNumber evidence="7">3.1.2.6</ecNumber>
    </recommendedName>
    <alternativeName>
        <fullName evidence="7">Glyoxalase II</fullName>
        <shortName evidence="7">Glx II</shortName>
    </alternativeName>
</protein>
<dbReference type="UniPathway" id="UPA00619">
    <property type="reaction ID" value="UER00676"/>
</dbReference>
<dbReference type="GO" id="GO:0004416">
    <property type="term" value="F:hydroxyacylglutathione hydrolase activity"/>
    <property type="evidence" value="ECO:0007669"/>
    <property type="project" value="UniProtKB-UniRule"/>
</dbReference>
<gene>
    <name evidence="7 9" type="primary">gloB</name>
    <name evidence="9" type="ORF">DEH84_09700</name>
</gene>
<dbReference type="CDD" id="cd07723">
    <property type="entry name" value="hydroxyacylglutathione_hydrolase_MBL-fold"/>
    <property type="match status" value="1"/>
</dbReference>
<dbReference type="Pfam" id="PF16123">
    <property type="entry name" value="HAGH_C"/>
    <property type="match status" value="1"/>
</dbReference>
<dbReference type="EC" id="3.1.2.6" evidence="7"/>
<evidence type="ECO:0000313" key="10">
    <source>
        <dbReference type="Proteomes" id="UP000244892"/>
    </source>
</evidence>
<dbReference type="PANTHER" id="PTHR43705">
    <property type="entry name" value="HYDROXYACYLGLUTATHIONE HYDROLASE"/>
    <property type="match status" value="1"/>
</dbReference>
<feature type="binding site" evidence="7">
    <location>
        <position position="133"/>
    </location>
    <ligand>
        <name>Zn(2+)</name>
        <dbReference type="ChEBI" id="CHEBI:29105"/>
        <label>1</label>
    </ligand>
</feature>
<dbReference type="AlphaFoldDB" id="A0A2U8FRN0"/>
<dbReference type="InterPro" id="IPR036866">
    <property type="entry name" value="RibonucZ/Hydroxyglut_hydro"/>
</dbReference>
<dbReference type="GO" id="GO:0046872">
    <property type="term" value="F:metal ion binding"/>
    <property type="evidence" value="ECO:0007669"/>
    <property type="project" value="UniProtKB-KW"/>
</dbReference>
<dbReference type="NCBIfam" id="TIGR03413">
    <property type="entry name" value="GSH_gloB"/>
    <property type="match status" value="1"/>
</dbReference>
<evidence type="ECO:0000256" key="4">
    <source>
        <dbReference type="ARBA" id="ARBA00022723"/>
    </source>
</evidence>
<dbReference type="InterPro" id="IPR035680">
    <property type="entry name" value="Clx_II_MBL"/>
</dbReference>
<keyword evidence="5 7" id="KW-0378">Hydrolase</keyword>
<dbReference type="OrthoDB" id="9802248at2"/>
<evidence type="ECO:0000256" key="1">
    <source>
        <dbReference type="ARBA" id="ARBA00001623"/>
    </source>
</evidence>
<dbReference type="InterPro" id="IPR050110">
    <property type="entry name" value="Glyoxalase_II_hydrolase"/>
</dbReference>